<protein>
    <recommendedName>
        <fullName evidence="2">Copper-fist domain-containing protein</fullName>
    </recommendedName>
</protein>
<dbReference type="InterPro" id="IPR001083">
    <property type="entry name" value="Cu_fist_DNA-bd_dom"/>
</dbReference>
<dbReference type="EMBL" id="CP120629">
    <property type="protein sequence ID" value="WEW59929.1"/>
    <property type="molecule type" value="Genomic_DNA"/>
</dbReference>
<evidence type="ECO:0000256" key="1">
    <source>
        <dbReference type="SAM" id="MobiDB-lite"/>
    </source>
</evidence>
<feature type="region of interest" description="Disordered" evidence="1">
    <location>
        <begin position="199"/>
        <end position="294"/>
    </location>
</feature>
<dbReference type="GO" id="GO:0005507">
    <property type="term" value="F:copper ion binding"/>
    <property type="evidence" value="ECO:0007669"/>
    <property type="project" value="InterPro"/>
</dbReference>
<feature type="compositionally biased region" description="Low complexity" evidence="1">
    <location>
        <begin position="251"/>
        <end position="274"/>
    </location>
</feature>
<dbReference type="PROSITE" id="PS50073">
    <property type="entry name" value="COPPER_FIST_2"/>
    <property type="match status" value="1"/>
</dbReference>
<proteinExistence type="predicted"/>
<dbReference type="AlphaFoldDB" id="A0AAF0DKH7"/>
<evidence type="ECO:0000313" key="3">
    <source>
        <dbReference type="EMBL" id="WEW59929.1"/>
    </source>
</evidence>
<feature type="region of interest" description="Disordered" evidence="1">
    <location>
        <begin position="1"/>
        <end position="21"/>
    </location>
</feature>
<sequence>MDLLPQWIPDSKARDDTQEQDSYPQYGHTLDGYSQLTVDGHGSLDDAHYAATYRDFNSHEATAQRYLNEWLDHAWRPETFQVAGSVCPDLQTRDMTRVKSATETLASNAIVAVGAPQGSASFQPGISTAYRSSLYHQYELLSHTGAPNQLNQSERSRPDHSQRYDAEIFTAISLENAEDLLLSDLHDIRARELDASNESFSKTSRNAEVTGGSHERDIIEHSGDCSRQSSALTKPIPIKPETPLSAEDSFSSPVPHATSSLSSSARSGISIPNSHYKRGSARPQPDDRKRPTFTVWDSVSGLELPAPARKRQRTKLEKWKTAMIRELGGACADCKRNHRSCSLEHLLQSSAKIPKPGRGSTDRDILPSLSTSYETVSTPGSFMTGGSFSSTPHAIPSFLGDDLSEAGGQFMQYGHLGRSDALLETNMSEQSGNVQELYFNKTQEPQDQSTGIIQSSGLSQLFKSGLDGPVAFDFRLLQLSQRFPEDGRDRD</sequence>
<organism evidence="3 4">
    <name type="scientific">Emydomyces testavorans</name>
    <dbReference type="NCBI Taxonomy" id="2070801"/>
    <lineage>
        <taxon>Eukaryota</taxon>
        <taxon>Fungi</taxon>
        <taxon>Dikarya</taxon>
        <taxon>Ascomycota</taxon>
        <taxon>Pezizomycotina</taxon>
        <taxon>Eurotiomycetes</taxon>
        <taxon>Eurotiomycetidae</taxon>
        <taxon>Onygenales</taxon>
        <taxon>Nannizziopsiaceae</taxon>
        <taxon>Emydomyces</taxon>
    </lineage>
</organism>
<reference evidence="3" key="1">
    <citation type="submission" date="2023-03" db="EMBL/GenBank/DDBJ databases">
        <title>Emydomyces testavorans Genome Sequence.</title>
        <authorList>
            <person name="Hoyer L."/>
        </authorList>
    </citation>
    <scope>NUCLEOTIDE SEQUENCE</scope>
    <source>
        <strain evidence="3">16-2883</strain>
    </source>
</reference>
<dbReference type="Proteomes" id="UP001219355">
    <property type="component" value="Chromosome 3"/>
</dbReference>
<accession>A0AAF0DKH7</accession>
<keyword evidence="4" id="KW-1185">Reference proteome</keyword>
<dbReference type="GO" id="GO:0003677">
    <property type="term" value="F:DNA binding"/>
    <property type="evidence" value="ECO:0007669"/>
    <property type="project" value="InterPro"/>
</dbReference>
<evidence type="ECO:0000259" key="2">
    <source>
        <dbReference type="PROSITE" id="PS50073"/>
    </source>
</evidence>
<name>A0AAF0DKH7_9EURO</name>
<evidence type="ECO:0000313" key="4">
    <source>
        <dbReference type="Proteomes" id="UP001219355"/>
    </source>
</evidence>
<feature type="compositionally biased region" description="Basic and acidic residues" evidence="1">
    <location>
        <begin position="213"/>
        <end position="224"/>
    </location>
</feature>
<feature type="domain" description="Copper-fist" evidence="2">
    <location>
        <begin position="321"/>
        <end position="360"/>
    </location>
</feature>
<gene>
    <name evidence="3" type="ORF">PRK78_005411</name>
</gene>
<dbReference type="GO" id="GO:0003700">
    <property type="term" value="F:DNA-binding transcription factor activity"/>
    <property type="evidence" value="ECO:0007669"/>
    <property type="project" value="InterPro"/>
</dbReference>